<reference evidence="1" key="1">
    <citation type="submission" date="2021-03" db="EMBL/GenBank/DDBJ databases">
        <title>Revisited historic fungal species revealed as producer of novel bioactive compounds through whole genome sequencing and comparative genomics.</title>
        <authorList>
            <person name="Vignolle G.A."/>
            <person name="Hochenegger N."/>
            <person name="Mach R.L."/>
            <person name="Mach-Aigner A.R."/>
            <person name="Javad Rahimi M."/>
            <person name="Salim K.A."/>
            <person name="Chan C.M."/>
            <person name="Lim L.B.L."/>
            <person name="Cai F."/>
            <person name="Druzhinina I.S."/>
            <person name="U'Ren J.M."/>
            <person name="Derntl C."/>
        </authorList>
    </citation>
    <scope>NUCLEOTIDE SEQUENCE</scope>
    <source>
        <strain evidence="1">TUCIM 5799</strain>
    </source>
</reference>
<comment type="caution">
    <text evidence="1">The sequence shown here is derived from an EMBL/GenBank/DDBJ whole genome shotgun (WGS) entry which is preliminary data.</text>
</comment>
<keyword evidence="2" id="KW-1185">Reference proteome</keyword>
<accession>A0A9Q0ANJ2</accession>
<dbReference type="EMBL" id="JAFIMR010000024">
    <property type="protein sequence ID" value="KAI1864255.1"/>
    <property type="molecule type" value="Genomic_DNA"/>
</dbReference>
<proteinExistence type="predicted"/>
<protein>
    <submittedName>
        <fullName evidence="1">Uncharacterized protein</fullName>
    </submittedName>
</protein>
<evidence type="ECO:0000313" key="1">
    <source>
        <dbReference type="EMBL" id="KAI1864255.1"/>
    </source>
</evidence>
<organism evidence="1 2">
    <name type="scientific">Neoarthrinium moseri</name>
    <dbReference type="NCBI Taxonomy" id="1658444"/>
    <lineage>
        <taxon>Eukaryota</taxon>
        <taxon>Fungi</taxon>
        <taxon>Dikarya</taxon>
        <taxon>Ascomycota</taxon>
        <taxon>Pezizomycotina</taxon>
        <taxon>Sordariomycetes</taxon>
        <taxon>Xylariomycetidae</taxon>
        <taxon>Amphisphaeriales</taxon>
        <taxon>Apiosporaceae</taxon>
        <taxon>Neoarthrinium</taxon>
    </lineage>
</organism>
<dbReference type="AlphaFoldDB" id="A0A9Q0ANJ2"/>
<name>A0A9Q0ANJ2_9PEZI</name>
<evidence type="ECO:0000313" key="2">
    <source>
        <dbReference type="Proteomes" id="UP000829685"/>
    </source>
</evidence>
<dbReference type="Proteomes" id="UP000829685">
    <property type="component" value="Unassembled WGS sequence"/>
</dbReference>
<gene>
    <name evidence="1" type="ORF">JX265_008626</name>
</gene>
<sequence length="193" mass="22437">MLLGDPAQSLGFPIVFPKFRDKHEATARDRYINPYAHQAGYPVLNGAVDCGVNMYEASTGPLSPNTTELRKLLRRCCHNYYLPQPCPHVEWVVNFLKEFTKLEFRSWPDVRRCLTVGVAHVYEATVNVCRVVIQQVILIANLLTIEVRIIDDCQSEQWDLDIANFARGEVRSIKWPLKKRQHRRVRYSPRSWI</sequence>